<dbReference type="Proteomes" id="UP001596472">
    <property type="component" value="Unassembled WGS sequence"/>
</dbReference>
<feature type="domain" description="SUI1" evidence="4">
    <location>
        <begin position="69"/>
        <end position="136"/>
    </location>
</feature>
<comment type="caution">
    <text evidence="5">The sequence shown here is derived from an EMBL/GenBank/DDBJ whole genome shotgun (WGS) entry which is preliminary data.</text>
</comment>
<evidence type="ECO:0000313" key="6">
    <source>
        <dbReference type="Proteomes" id="UP001596472"/>
    </source>
</evidence>
<evidence type="ECO:0000259" key="4">
    <source>
        <dbReference type="PROSITE" id="PS50296"/>
    </source>
</evidence>
<evidence type="ECO:0000256" key="1">
    <source>
        <dbReference type="ARBA" id="ARBA00022845"/>
    </source>
</evidence>
<proteinExistence type="predicted"/>
<dbReference type="InterPro" id="IPR001950">
    <property type="entry name" value="SUI1"/>
</dbReference>
<dbReference type="Gene3D" id="3.30.780.10">
    <property type="entry name" value="SUI1-like domain"/>
    <property type="match status" value="1"/>
</dbReference>
<keyword evidence="2" id="KW-0648">Protein biosynthesis</keyword>
<feature type="region of interest" description="Disordered" evidence="3">
    <location>
        <begin position="1"/>
        <end position="65"/>
    </location>
</feature>
<keyword evidence="1" id="KW-0810">Translation regulation</keyword>
<keyword evidence="6" id="KW-1185">Reference proteome</keyword>
<protein>
    <submittedName>
        <fullName evidence="5">Translation initiation factor</fullName>
    </submittedName>
</protein>
<evidence type="ECO:0000313" key="5">
    <source>
        <dbReference type="EMBL" id="MFC7337570.1"/>
    </source>
</evidence>
<dbReference type="SUPFAM" id="SSF55159">
    <property type="entry name" value="eIF1-like"/>
    <property type="match status" value="1"/>
</dbReference>
<reference evidence="6" key="1">
    <citation type="journal article" date="2019" name="Int. J. Syst. Evol. Microbiol.">
        <title>The Global Catalogue of Microorganisms (GCM) 10K type strain sequencing project: providing services to taxonomists for standard genome sequencing and annotation.</title>
        <authorList>
            <consortium name="The Broad Institute Genomics Platform"/>
            <consortium name="The Broad Institute Genome Sequencing Center for Infectious Disease"/>
            <person name="Wu L."/>
            <person name="Ma J."/>
        </authorList>
    </citation>
    <scope>NUCLEOTIDE SEQUENCE [LARGE SCALE GENOMIC DNA]</scope>
    <source>
        <strain evidence="6">CGMCC 4.1467</strain>
    </source>
</reference>
<dbReference type="EMBL" id="JBHTBS010000004">
    <property type="protein sequence ID" value="MFC7337570.1"/>
    <property type="molecule type" value="Genomic_DNA"/>
</dbReference>
<dbReference type="PROSITE" id="PS50296">
    <property type="entry name" value="SUI1"/>
    <property type="match status" value="1"/>
</dbReference>
<sequence length="144" mass="15256">MADLRLNAAMGRKKKGSGAESEERSSEPNAFGALDALGDLPAGPEALVPISPARTSKRGQKNTRRGRVDIVRQTAHRGGKAVTIVKNFTGIGQAEKQDLAKLMRKACGVGGTVKDGCIEIQGDKREEVKRILLEAGFEPVFSGG</sequence>
<keyword evidence="5" id="KW-0396">Initiation factor</keyword>
<evidence type="ECO:0000256" key="2">
    <source>
        <dbReference type="ARBA" id="ARBA00022917"/>
    </source>
</evidence>
<dbReference type="Pfam" id="PF01253">
    <property type="entry name" value="SUI1"/>
    <property type="match status" value="1"/>
</dbReference>
<feature type="compositionally biased region" description="Basic residues" evidence="3">
    <location>
        <begin position="55"/>
        <end position="65"/>
    </location>
</feature>
<dbReference type="InterPro" id="IPR036877">
    <property type="entry name" value="SUI1_dom_sf"/>
</dbReference>
<evidence type="ECO:0000256" key="3">
    <source>
        <dbReference type="SAM" id="MobiDB-lite"/>
    </source>
</evidence>
<gene>
    <name evidence="5" type="ORF">ACFQY0_10310</name>
</gene>
<name>A0ABW2L7N1_9BACT</name>
<organism evidence="5 6">
    <name type="scientific">Haloferula chungangensis</name>
    <dbReference type="NCBI Taxonomy" id="1048331"/>
    <lineage>
        <taxon>Bacteria</taxon>
        <taxon>Pseudomonadati</taxon>
        <taxon>Verrucomicrobiota</taxon>
        <taxon>Verrucomicrobiia</taxon>
        <taxon>Verrucomicrobiales</taxon>
        <taxon>Verrucomicrobiaceae</taxon>
        <taxon>Haloferula</taxon>
    </lineage>
</organism>
<dbReference type="InterPro" id="IPR005872">
    <property type="entry name" value="SUI1_arc_bac"/>
</dbReference>
<dbReference type="CDD" id="cd11567">
    <property type="entry name" value="YciH_like"/>
    <property type="match status" value="1"/>
</dbReference>
<dbReference type="GO" id="GO:0003743">
    <property type="term" value="F:translation initiation factor activity"/>
    <property type="evidence" value="ECO:0007669"/>
    <property type="project" value="UniProtKB-KW"/>
</dbReference>
<accession>A0ABW2L7N1</accession>